<reference evidence="12 13" key="1">
    <citation type="submission" date="2016-10" db="EMBL/GenBank/DDBJ databases">
        <authorList>
            <person name="de Groot N.N."/>
        </authorList>
    </citation>
    <scope>NUCLEOTIDE SEQUENCE [LARGE SCALE GENOMIC DNA]</scope>
    <source>
        <strain evidence="12 13">DSM 19033</strain>
    </source>
</reference>
<evidence type="ECO:0000256" key="2">
    <source>
        <dbReference type="ARBA" id="ARBA00022448"/>
    </source>
</evidence>
<dbReference type="PANTHER" id="PTHR30069:SF29">
    <property type="entry name" value="HEMOGLOBIN AND HEMOGLOBIN-HAPTOGLOBIN-BINDING PROTEIN 1-RELATED"/>
    <property type="match status" value="1"/>
</dbReference>
<evidence type="ECO:0000256" key="3">
    <source>
        <dbReference type="ARBA" id="ARBA00022452"/>
    </source>
</evidence>
<dbReference type="GO" id="GO:0044718">
    <property type="term" value="P:siderophore transmembrane transport"/>
    <property type="evidence" value="ECO:0007669"/>
    <property type="project" value="TreeGrafter"/>
</dbReference>
<comment type="subcellular location">
    <subcellularLocation>
        <location evidence="1 8">Cell outer membrane</location>
        <topology evidence="1 8">Multi-pass membrane protein</topology>
    </subcellularLocation>
</comment>
<dbReference type="Pfam" id="PF13715">
    <property type="entry name" value="CarbopepD_reg_2"/>
    <property type="match status" value="1"/>
</dbReference>
<dbReference type="Proteomes" id="UP000198850">
    <property type="component" value="Unassembled WGS sequence"/>
</dbReference>
<keyword evidence="7 8" id="KW-0998">Cell outer membrane</keyword>
<evidence type="ECO:0000256" key="7">
    <source>
        <dbReference type="ARBA" id="ARBA00023237"/>
    </source>
</evidence>
<protein>
    <submittedName>
        <fullName evidence="12">TonB-linked outer membrane protein, SusC/RagA family</fullName>
    </submittedName>
</protein>
<dbReference type="STRING" id="425514.SAMN05443550_102215"/>
<evidence type="ECO:0000313" key="13">
    <source>
        <dbReference type="Proteomes" id="UP000198850"/>
    </source>
</evidence>
<evidence type="ECO:0000256" key="9">
    <source>
        <dbReference type="SAM" id="SignalP"/>
    </source>
</evidence>
<evidence type="ECO:0000256" key="4">
    <source>
        <dbReference type="ARBA" id="ARBA00022692"/>
    </source>
</evidence>
<keyword evidence="5 9" id="KW-0732">Signal</keyword>
<dbReference type="InterPro" id="IPR041700">
    <property type="entry name" value="OMP_b-brl_3"/>
</dbReference>
<feature type="domain" description="TonB-dependent receptor plug" evidence="10">
    <location>
        <begin position="123"/>
        <end position="248"/>
    </location>
</feature>
<organism evidence="12 13">
    <name type="scientific">Pedobacter hartonius</name>
    <dbReference type="NCBI Taxonomy" id="425514"/>
    <lineage>
        <taxon>Bacteria</taxon>
        <taxon>Pseudomonadati</taxon>
        <taxon>Bacteroidota</taxon>
        <taxon>Sphingobacteriia</taxon>
        <taxon>Sphingobacteriales</taxon>
        <taxon>Sphingobacteriaceae</taxon>
        <taxon>Pedobacter</taxon>
    </lineage>
</organism>
<dbReference type="Gene3D" id="2.60.40.1120">
    <property type="entry name" value="Carboxypeptidase-like, regulatory domain"/>
    <property type="match status" value="1"/>
</dbReference>
<gene>
    <name evidence="12" type="ORF">SAMN05443550_102215</name>
</gene>
<keyword evidence="2 8" id="KW-0813">Transport</keyword>
<dbReference type="InterPro" id="IPR008969">
    <property type="entry name" value="CarboxyPept-like_regulatory"/>
</dbReference>
<dbReference type="InterPro" id="IPR023997">
    <property type="entry name" value="TonB-dep_OMP_SusC/RagA_CS"/>
</dbReference>
<dbReference type="InterPro" id="IPR039426">
    <property type="entry name" value="TonB-dep_rcpt-like"/>
</dbReference>
<name>A0A1H3Z3K1_9SPHI</name>
<evidence type="ECO:0000256" key="5">
    <source>
        <dbReference type="ARBA" id="ARBA00022729"/>
    </source>
</evidence>
<dbReference type="InterPro" id="IPR012910">
    <property type="entry name" value="Plug_dom"/>
</dbReference>
<dbReference type="Gene3D" id="2.40.170.20">
    <property type="entry name" value="TonB-dependent receptor, beta-barrel domain"/>
    <property type="match status" value="1"/>
</dbReference>
<feature type="chain" id="PRO_5011782510" evidence="9">
    <location>
        <begin position="28"/>
        <end position="1087"/>
    </location>
</feature>
<dbReference type="InterPro" id="IPR023996">
    <property type="entry name" value="TonB-dep_OMP_SusC/RagA"/>
</dbReference>
<dbReference type="PROSITE" id="PS52016">
    <property type="entry name" value="TONB_DEPENDENT_REC_3"/>
    <property type="match status" value="1"/>
</dbReference>
<dbReference type="NCBIfam" id="TIGR04057">
    <property type="entry name" value="SusC_RagA_signa"/>
    <property type="match status" value="1"/>
</dbReference>
<dbReference type="InterPro" id="IPR037066">
    <property type="entry name" value="Plug_dom_sf"/>
</dbReference>
<dbReference type="InterPro" id="IPR036942">
    <property type="entry name" value="Beta-barrel_TonB_sf"/>
</dbReference>
<dbReference type="AlphaFoldDB" id="A0A1H3Z3K1"/>
<dbReference type="SUPFAM" id="SSF49464">
    <property type="entry name" value="Carboxypeptidase regulatory domain-like"/>
    <property type="match status" value="1"/>
</dbReference>
<evidence type="ECO:0000256" key="6">
    <source>
        <dbReference type="ARBA" id="ARBA00023136"/>
    </source>
</evidence>
<dbReference type="NCBIfam" id="TIGR04056">
    <property type="entry name" value="OMP_RagA_SusC"/>
    <property type="match status" value="1"/>
</dbReference>
<dbReference type="SUPFAM" id="SSF56935">
    <property type="entry name" value="Porins"/>
    <property type="match status" value="1"/>
</dbReference>
<keyword evidence="3 8" id="KW-1134">Transmembrane beta strand</keyword>
<evidence type="ECO:0000313" key="12">
    <source>
        <dbReference type="EMBL" id="SEA17902.1"/>
    </source>
</evidence>
<dbReference type="Pfam" id="PF14905">
    <property type="entry name" value="OMP_b-brl_3"/>
    <property type="match status" value="1"/>
</dbReference>
<dbReference type="Pfam" id="PF07715">
    <property type="entry name" value="Plug"/>
    <property type="match status" value="1"/>
</dbReference>
<sequence>MIIKPKFMTKQLLICFVFLLFAIGANAQDKTVTGTVTSKADGLPLPGVTIRVRGVKQGTITNASGKFSLSVPQGSATVEISFIGYLMQAVTIPASNVINATLSEDSQQLEQVVVTALGITRKKNELPFAAQELKAEEITRTRDINLVNSLGGKVAGLDIKRSNAMGGSTNVVIRGSKSITQGNQALFVIDGVPVSNASANTENQGTGRAGYDYGNAASDINPDDVASMTVLKGAAATALYGSRAANGVIIITTKKGSKNSTNITVNSGVTFGKIDKSTFPTYQKEYGQGYNSPATDGVGNTVPTAGFWYRDVFGTGKVMTPQFSSDASYGPKFDPNLLVYQWSALDPFSPNYQKATPWVAAANGPETFYETAVTSNQSISIDGGGEKSTFKIGYTRNDEKGVLPNSKITKNLFNFGGSYEMAKNLTVSASANYSKIDGLGRYGTGYSGLNPNQGFRQWWNVGADIKELEEAYNRNGKNVSWNWGDATGTKPIYADNPYFNRYQNVANDTRDHFFGNTALNYKVNDWFNVIGRVSYDGTSDLQEEHIAIGSTALPLYARTNGTFSETNFDLLLNFNKNITEDISFKGLLGSNLRRSRLTNISAKTNGGLTVPGLYSLSNSVSPIEAPVERYERKAVDGYFASTTFGYKDLVFIDATVRRDQSTTLPTNNNVFWYPSVAGSFVFSNVLKDLTWLSYGKVRLNYAEVGNDAPNLSVYDTYTKPTAFGSIPMFSVSDTKNNGALKPERTKSIEAGVETAFLNSRFGFDVTLYKTNTVDQITPVSVTTATGFLKLYVNAGEVQNKGIEVSAFLVPVKNKNFSWTLNVNWSKNKSEVLSLYENVQNIELNTLSLSGAVTYNAAIGQPYGVIKGTNYVYNNGQKVVNANGYYAATASSAEVIGDPNADWMGGIGNTFKYKNLSLNFLVDIRKGGDLWSLDQWYGQGTGLYPNTAGTNDLGNPVRSSLATGGGIILPGVLADGTPNTKRIDVSNSGASAYGYPNNPPRASTIYDAGYVKLREVALGYSLPQKFVSKLRAFKGIDVSLVGRNLWIIHKNVPFADPEDGLGSGNVQGYQSGSYPAVRTVGFNVKFRL</sequence>
<keyword evidence="6 8" id="KW-0472">Membrane</keyword>
<feature type="signal peptide" evidence="9">
    <location>
        <begin position="1"/>
        <end position="27"/>
    </location>
</feature>
<evidence type="ECO:0000256" key="8">
    <source>
        <dbReference type="PROSITE-ProRule" id="PRU01360"/>
    </source>
</evidence>
<comment type="similarity">
    <text evidence="8">Belongs to the TonB-dependent receptor family.</text>
</comment>
<evidence type="ECO:0000256" key="1">
    <source>
        <dbReference type="ARBA" id="ARBA00004571"/>
    </source>
</evidence>
<keyword evidence="13" id="KW-1185">Reference proteome</keyword>
<dbReference type="PANTHER" id="PTHR30069">
    <property type="entry name" value="TONB-DEPENDENT OUTER MEMBRANE RECEPTOR"/>
    <property type="match status" value="1"/>
</dbReference>
<feature type="domain" description="Outer membrane protein beta-barrel" evidence="11">
    <location>
        <begin position="736"/>
        <end position="917"/>
    </location>
</feature>
<dbReference type="EMBL" id="FNRA01000002">
    <property type="protein sequence ID" value="SEA17902.1"/>
    <property type="molecule type" value="Genomic_DNA"/>
</dbReference>
<dbReference type="GO" id="GO:0009279">
    <property type="term" value="C:cell outer membrane"/>
    <property type="evidence" value="ECO:0007669"/>
    <property type="project" value="UniProtKB-SubCell"/>
</dbReference>
<evidence type="ECO:0000259" key="11">
    <source>
        <dbReference type="Pfam" id="PF14905"/>
    </source>
</evidence>
<accession>A0A1H3Z3K1</accession>
<dbReference type="GO" id="GO:0015344">
    <property type="term" value="F:siderophore uptake transmembrane transporter activity"/>
    <property type="evidence" value="ECO:0007669"/>
    <property type="project" value="TreeGrafter"/>
</dbReference>
<dbReference type="Gene3D" id="2.170.130.10">
    <property type="entry name" value="TonB-dependent receptor, plug domain"/>
    <property type="match status" value="1"/>
</dbReference>
<evidence type="ECO:0000259" key="10">
    <source>
        <dbReference type="Pfam" id="PF07715"/>
    </source>
</evidence>
<proteinExistence type="inferred from homology"/>
<keyword evidence="4 8" id="KW-0812">Transmembrane</keyword>